<accession>A0A5J4PVL1</accession>
<dbReference type="EMBL" id="SNRY01006026">
    <property type="protein sequence ID" value="KAA6313525.1"/>
    <property type="molecule type" value="Genomic_DNA"/>
</dbReference>
<gene>
    <name evidence="1" type="ORF">EZS27_035714</name>
</gene>
<sequence length="141" mass="16130">SEVSGNCRNVWVENCEMDSPNLERVVRIKSNAVRGGIVENVFVRNIQVGECNEAVFRVEMKYEKIMEGPYLPVVRNIHLENVNCRKSRYGVFIDGFADANQVYDIFIKNCTFDGIQEKELNCIIGAENIVFDHLKINGQEI</sequence>
<reference evidence="1" key="1">
    <citation type="submission" date="2019-03" db="EMBL/GenBank/DDBJ databases">
        <title>Single cell metagenomics reveals metabolic interactions within the superorganism composed of flagellate Streblomastix strix and complex community of Bacteroidetes bacteria on its surface.</title>
        <authorList>
            <person name="Treitli S.C."/>
            <person name="Kolisko M."/>
            <person name="Husnik F."/>
            <person name="Keeling P."/>
            <person name="Hampl V."/>
        </authorList>
    </citation>
    <scope>NUCLEOTIDE SEQUENCE</scope>
    <source>
        <strain evidence="1">STM</strain>
    </source>
</reference>
<dbReference type="GO" id="GO:0004650">
    <property type="term" value="F:polygalacturonase activity"/>
    <property type="evidence" value="ECO:0007669"/>
    <property type="project" value="UniProtKB-EC"/>
</dbReference>
<name>A0A5J4PVL1_9ZZZZ</name>
<dbReference type="SUPFAM" id="SSF51126">
    <property type="entry name" value="Pectin lyase-like"/>
    <property type="match status" value="1"/>
</dbReference>
<dbReference type="EC" id="3.2.1.15" evidence="1"/>
<dbReference type="InterPro" id="IPR051801">
    <property type="entry name" value="GH28_Enzymes"/>
</dbReference>
<keyword evidence="1" id="KW-0378">Hydrolase</keyword>
<dbReference type="Gene3D" id="2.160.20.10">
    <property type="entry name" value="Single-stranded right-handed beta-helix, Pectin lyase-like"/>
    <property type="match status" value="1"/>
</dbReference>
<dbReference type="PANTHER" id="PTHR31339">
    <property type="entry name" value="PECTIN LYASE-RELATED"/>
    <property type="match status" value="1"/>
</dbReference>
<protein>
    <submittedName>
        <fullName evidence="1">Polygalacturonase</fullName>
        <ecNumber evidence="1">3.2.1.15</ecNumber>
    </submittedName>
</protein>
<dbReference type="AlphaFoldDB" id="A0A5J4PVL1"/>
<evidence type="ECO:0000313" key="1">
    <source>
        <dbReference type="EMBL" id="KAA6313525.1"/>
    </source>
</evidence>
<dbReference type="InterPro" id="IPR011050">
    <property type="entry name" value="Pectin_lyase_fold/virulence"/>
</dbReference>
<feature type="non-terminal residue" evidence="1">
    <location>
        <position position="1"/>
    </location>
</feature>
<dbReference type="InterPro" id="IPR012334">
    <property type="entry name" value="Pectin_lyas_fold"/>
</dbReference>
<organism evidence="1">
    <name type="scientific">termite gut metagenome</name>
    <dbReference type="NCBI Taxonomy" id="433724"/>
    <lineage>
        <taxon>unclassified sequences</taxon>
        <taxon>metagenomes</taxon>
        <taxon>organismal metagenomes</taxon>
    </lineage>
</organism>
<dbReference type="PANTHER" id="PTHR31339:SF9">
    <property type="entry name" value="PLASMIN AND FIBRONECTIN-BINDING PROTEIN A"/>
    <property type="match status" value="1"/>
</dbReference>
<keyword evidence="1" id="KW-0326">Glycosidase</keyword>
<comment type="caution">
    <text evidence="1">The sequence shown here is derived from an EMBL/GenBank/DDBJ whole genome shotgun (WGS) entry which is preliminary data.</text>
</comment>
<proteinExistence type="predicted"/>